<dbReference type="Pfam" id="PF00155">
    <property type="entry name" value="Aminotran_1_2"/>
    <property type="match status" value="1"/>
</dbReference>
<dbReference type="Gene3D" id="3.90.1150.10">
    <property type="entry name" value="Aspartate Aminotransferase, domain 1"/>
    <property type="match status" value="1"/>
</dbReference>
<dbReference type="GO" id="GO:0004021">
    <property type="term" value="F:L-alanine:2-oxoglutarate aminotransferase activity"/>
    <property type="evidence" value="ECO:0007669"/>
    <property type="project" value="UniProtKB-EC"/>
</dbReference>
<protein>
    <recommendedName>
        <fullName evidence="8">alanine transaminase</fullName>
        <ecNumber evidence="8">2.6.1.2</ecNumber>
    </recommendedName>
</protein>
<proteinExistence type="inferred from homology"/>
<dbReference type="PANTHER" id="PTHR11751:SF469">
    <property type="entry name" value="ALANINE TRANSAMINASE"/>
    <property type="match status" value="1"/>
</dbReference>
<dbReference type="AlphaFoldDB" id="A0AAD8ZE13"/>
<comment type="similarity">
    <text evidence="7">Belongs to the class-I pyridoxal-phosphate-dependent aminotransferase family. Alanine aminotransferase subfamily.</text>
</comment>
<dbReference type="EMBL" id="JAROKS010000014">
    <property type="protein sequence ID" value="KAK1797320.1"/>
    <property type="molecule type" value="Genomic_DNA"/>
</dbReference>
<keyword evidence="3" id="KW-0032">Aminotransferase</keyword>
<gene>
    <name evidence="12" type="ORF">P4O66_008699</name>
</gene>
<dbReference type="Gene3D" id="3.40.640.10">
    <property type="entry name" value="Type I PLP-dependent aspartate aminotransferase-like (Major domain)"/>
    <property type="match status" value="1"/>
</dbReference>
<comment type="cofactor">
    <cofactor evidence="1">
        <name>pyridoxal 5'-phosphate</name>
        <dbReference type="ChEBI" id="CHEBI:597326"/>
    </cofactor>
</comment>
<evidence type="ECO:0000256" key="4">
    <source>
        <dbReference type="ARBA" id="ARBA00022679"/>
    </source>
</evidence>
<evidence type="ECO:0000256" key="8">
    <source>
        <dbReference type="ARBA" id="ARBA00026106"/>
    </source>
</evidence>
<accession>A0AAD8ZE13</accession>
<evidence type="ECO:0000256" key="9">
    <source>
        <dbReference type="ARBA" id="ARBA00047412"/>
    </source>
</evidence>
<evidence type="ECO:0000256" key="5">
    <source>
        <dbReference type="ARBA" id="ARBA00022898"/>
    </source>
</evidence>
<name>A0AAD8ZE13_9TELE</name>
<dbReference type="Proteomes" id="UP001239994">
    <property type="component" value="Unassembled WGS sequence"/>
</dbReference>
<reference evidence="12" key="1">
    <citation type="submission" date="2023-03" db="EMBL/GenBank/DDBJ databases">
        <title>Electrophorus voltai genome.</title>
        <authorList>
            <person name="Bian C."/>
        </authorList>
    </citation>
    <scope>NUCLEOTIDE SEQUENCE</scope>
    <source>
        <strain evidence="12">CB-2022</strain>
        <tissue evidence="12">Muscle</tissue>
    </source>
</reference>
<feature type="domain" description="Aminotransferase class I/classII large" evidence="11">
    <location>
        <begin position="88"/>
        <end position="483"/>
    </location>
</feature>
<feature type="region of interest" description="Disordered" evidence="10">
    <location>
        <begin position="497"/>
        <end position="530"/>
    </location>
</feature>
<evidence type="ECO:0000313" key="12">
    <source>
        <dbReference type="EMBL" id="KAK1797320.1"/>
    </source>
</evidence>
<evidence type="ECO:0000256" key="2">
    <source>
        <dbReference type="ARBA" id="ARBA00011738"/>
    </source>
</evidence>
<evidence type="ECO:0000256" key="6">
    <source>
        <dbReference type="ARBA" id="ARBA00025708"/>
    </source>
</evidence>
<keyword evidence="13" id="KW-1185">Reference proteome</keyword>
<dbReference type="InterPro" id="IPR015421">
    <property type="entry name" value="PyrdxlP-dep_Trfase_major"/>
</dbReference>
<evidence type="ECO:0000256" key="3">
    <source>
        <dbReference type="ARBA" id="ARBA00022576"/>
    </source>
</evidence>
<organism evidence="12 13">
    <name type="scientific">Electrophorus voltai</name>
    <dbReference type="NCBI Taxonomy" id="2609070"/>
    <lineage>
        <taxon>Eukaryota</taxon>
        <taxon>Metazoa</taxon>
        <taxon>Chordata</taxon>
        <taxon>Craniata</taxon>
        <taxon>Vertebrata</taxon>
        <taxon>Euteleostomi</taxon>
        <taxon>Actinopterygii</taxon>
        <taxon>Neopterygii</taxon>
        <taxon>Teleostei</taxon>
        <taxon>Ostariophysi</taxon>
        <taxon>Gymnotiformes</taxon>
        <taxon>Gymnotoidei</taxon>
        <taxon>Gymnotidae</taxon>
        <taxon>Electrophorus</taxon>
    </lineage>
</organism>
<evidence type="ECO:0000256" key="10">
    <source>
        <dbReference type="SAM" id="MobiDB-lite"/>
    </source>
</evidence>
<feature type="compositionally biased region" description="Polar residues" evidence="10">
    <location>
        <begin position="502"/>
        <end position="515"/>
    </location>
</feature>
<dbReference type="InterPro" id="IPR004839">
    <property type="entry name" value="Aminotransferase_I/II_large"/>
</dbReference>
<dbReference type="Gene3D" id="1.10.287.1970">
    <property type="match status" value="1"/>
</dbReference>
<evidence type="ECO:0000259" key="11">
    <source>
        <dbReference type="Pfam" id="PF00155"/>
    </source>
</evidence>
<evidence type="ECO:0000256" key="7">
    <source>
        <dbReference type="ARBA" id="ARBA00025785"/>
    </source>
</evidence>
<comment type="catalytic activity">
    <reaction evidence="9">
        <text>L-alanine + 2-oxoglutarate = pyruvate + L-glutamate</text>
        <dbReference type="Rhea" id="RHEA:19453"/>
        <dbReference type="ChEBI" id="CHEBI:15361"/>
        <dbReference type="ChEBI" id="CHEBI:16810"/>
        <dbReference type="ChEBI" id="CHEBI:29985"/>
        <dbReference type="ChEBI" id="CHEBI:57972"/>
        <dbReference type="EC" id="2.6.1.2"/>
    </reaction>
</comment>
<dbReference type="GO" id="GO:0030170">
    <property type="term" value="F:pyridoxal phosphate binding"/>
    <property type="evidence" value="ECO:0007669"/>
    <property type="project" value="InterPro"/>
</dbReference>
<sequence length="530" mass="58787">MPILNEISALVKRIPTSMQEILNERVIQIRAEIQQGVKKPYKQVLNLSSGDPQALSLKPLTFVRQVLAGCLYPTLLHGDTLPADVRQRVQTLLGECAGEGTWSHLETHGIRKLQHSISDFISRRDGVASDPDNIYITNGSTAAFMTLLKLFVPNGSSLQTGVLTPEPSYNGFKFALAAQGALVVPYYLREEQGWAVQLDELHRAVLTAKGHCNLMALYVINPGNPTDIHPVLSPGHVQTKDSIKDVIRFAAEERLIIMADEVTDAHKNMIVCVYQSCMIGEGMEFCSYKRALMEMGAPYSNMVELASINSISKGPMGECGLRGGYVELVNFDPSMKQNIFKLFSAMQCASLMGQIALHVMVDPPRPGQPSYPLYTNEIQSNKREIINNVRRTLGVLNSLPAITWQPVMGGMFAFPRVSFSQAAINYAQERGQEPDVMYCLRLLEDEGLCFLPGYELGMTEGIYHIRITLAAQEEIMKEALQRLKNFHLRFLKEFPALERPGGNTNPDPLTATASSVMGHADPNTPLGWRH</sequence>
<dbReference type="CDD" id="cd00609">
    <property type="entry name" value="AAT_like"/>
    <property type="match status" value="1"/>
</dbReference>
<dbReference type="InterPro" id="IPR045088">
    <property type="entry name" value="ALAT1/2-like"/>
</dbReference>
<dbReference type="InterPro" id="IPR015422">
    <property type="entry name" value="PyrdxlP-dep_Trfase_small"/>
</dbReference>
<dbReference type="FunFam" id="3.40.640.10:FF:000236">
    <property type="entry name" value="Alanine aminotransferase 2"/>
    <property type="match status" value="1"/>
</dbReference>
<dbReference type="SUPFAM" id="SSF53383">
    <property type="entry name" value="PLP-dependent transferases"/>
    <property type="match status" value="1"/>
</dbReference>
<evidence type="ECO:0000313" key="13">
    <source>
        <dbReference type="Proteomes" id="UP001239994"/>
    </source>
</evidence>
<keyword evidence="5" id="KW-0663">Pyridoxal phosphate</keyword>
<comment type="pathway">
    <text evidence="6">Amino-acid degradation; L-alanine degradation via transaminase pathway; pyruvate from L-alanine: step 1/1.</text>
</comment>
<comment type="subunit">
    <text evidence="2">Homodimer.</text>
</comment>
<dbReference type="EC" id="2.6.1.2" evidence="8"/>
<comment type="caution">
    <text evidence="12">The sequence shown here is derived from an EMBL/GenBank/DDBJ whole genome shotgun (WGS) entry which is preliminary data.</text>
</comment>
<evidence type="ECO:0000256" key="1">
    <source>
        <dbReference type="ARBA" id="ARBA00001933"/>
    </source>
</evidence>
<dbReference type="PANTHER" id="PTHR11751">
    <property type="entry name" value="ALANINE AMINOTRANSFERASE"/>
    <property type="match status" value="1"/>
</dbReference>
<keyword evidence="4" id="KW-0808">Transferase</keyword>
<dbReference type="InterPro" id="IPR015424">
    <property type="entry name" value="PyrdxlP-dep_Trfase"/>
</dbReference>